<comment type="caution">
    <text evidence="10">The sequence shown here is derived from an EMBL/GenBank/DDBJ whole genome shotgun (WGS) entry which is preliminary data.</text>
</comment>
<dbReference type="InterPro" id="IPR004837">
    <property type="entry name" value="NaCa_Exmemb"/>
</dbReference>
<evidence type="ECO:0000256" key="5">
    <source>
        <dbReference type="ARBA" id="ARBA00023065"/>
    </source>
</evidence>
<evidence type="ECO:0000313" key="10">
    <source>
        <dbReference type="EMBL" id="OLP79997.1"/>
    </source>
</evidence>
<sequence>MIRPSWKLPEGPCFAVRDAGSGLVESAQIGSSVMCSQFVRAGQVNMWSPDKDRNEKAQLGDTRQGIERKSTVEDLQDKLQVVAGLGSVAAMTGALDAAQKRVSELESSVAPAPEEEMPVNARIEALKEAVYFVFILDERNKFGEASCAGVAAVALRSCELCGDGTLVMPVGGMIADTAQRCAATQLTPSKVGIICDEFMAAIEKITSSKRSKWITNPVGQKAVEVRVTVWNETLANLSLMALCAASQNLSISSVCISALAPGEVRRVEKYPVFCFTCAASVMAYVRPGSEHLDIFEGSRSRTVCIAPTCEGRSSAGDFSYGELRWMLVVLAGITPDRVDLAEGVVTLLFFFVFLGIAFILDKYFSKTGVGADVAEVLLTSEPLRKPTHVNPRSEHAAILAARRRQFRAVLPARCGGVQAMMKTHAKKQPCEPRNTKNEAKGQILRLSTGGKKQPIVCAYGFVDSEVVFHEGDGCASLQITAFNGPHPAPAARLPVTASSERVYQQKSGVLHFHPEEEKQELRIPLMMAKGPPEEFYVELTEPPGMTFTRMFSVLKAIAITAEDPSRWARRSGLGPFIPRGGRQRPLGFLSLVSVAPRIPVAFIPRAIQEVSMLVTLATPRLFFLPLVMEVGTPAECSTSRPCQVCENEPDTSRALSEIRSEIKSEAKSDGRSDAQGPEEEDEPFSFSHWMDKAVEAFFCNGSAEEHPDRKVPPPSLLGAYPAFFCSLLGIGLVTVARSRVAELRMADDLTAITLVALGTSLPDTMASRTAAKSDETADNSIGNITGSILAAVVFSNAVNVLLGMGISWTIGAAYWAHNGVTDDSRLAIRAEAIQNTSNINRVSMLYLGSNPEGGFIVAAGAISFSVSAFAVLAMLCVALLYMRRVTYGGELGGPLLAQRQKVRGSRARRISECQMPEGCQFRSMAAPLRSIFEKEREQLLSYDGHAFLYFAAS</sequence>
<feature type="transmembrane region" description="Helical" evidence="8">
    <location>
        <begin position="788"/>
        <end position="816"/>
    </location>
</feature>
<dbReference type="GO" id="GO:0098703">
    <property type="term" value="P:calcium ion import across plasma membrane"/>
    <property type="evidence" value="ECO:0007669"/>
    <property type="project" value="TreeGrafter"/>
</dbReference>
<evidence type="ECO:0000313" key="11">
    <source>
        <dbReference type="Proteomes" id="UP000186817"/>
    </source>
</evidence>
<comment type="subcellular location">
    <subcellularLocation>
        <location evidence="1">Endomembrane system</location>
        <topology evidence="1">Multi-pass membrane protein</topology>
    </subcellularLocation>
</comment>
<evidence type="ECO:0000256" key="1">
    <source>
        <dbReference type="ARBA" id="ARBA00004127"/>
    </source>
</evidence>
<feature type="domain" description="Sodium/calcium exchanger membrane region" evidence="9">
    <location>
        <begin position="732"/>
        <end position="876"/>
    </location>
</feature>
<evidence type="ECO:0000256" key="7">
    <source>
        <dbReference type="SAM" id="MobiDB-lite"/>
    </source>
</evidence>
<dbReference type="OrthoDB" id="418484at2759"/>
<protein>
    <submittedName>
        <fullName evidence="10">Sodium/calcium exchanger 1</fullName>
    </submittedName>
</protein>
<keyword evidence="2" id="KW-0813">Transport</keyword>
<proteinExistence type="predicted"/>
<dbReference type="EMBL" id="LSRX01001427">
    <property type="protein sequence ID" value="OLP79997.1"/>
    <property type="molecule type" value="Genomic_DNA"/>
</dbReference>
<dbReference type="OMA" id="ISENDEW"/>
<dbReference type="Proteomes" id="UP000186817">
    <property type="component" value="Unassembled WGS sequence"/>
</dbReference>
<dbReference type="InterPro" id="IPR051171">
    <property type="entry name" value="CaCA"/>
</dbReference>
<keyword evidence="4 8" id="KW-1133">Transmembrane helix</keyword>
<name>A0A1Q9CB04_SYMMI</name>
<dbReference type="PANTHER" id="PTHR11878">
    <property type="entry name" value="SODIUM/CALCIUM EXCHANGER"/>
    <property type="match status" value="1"/>
</dbReference>
<feature type="transmembrane region" description="Helical" evidence="8">
    <location>
        <begin position="717"/>
        <end position="736"/>
    </location>
</feature>
<reference evidence="10 11" key="1">
    <citation type="submission" date="2016-02" db="EMBL/GenBank/DDBJ databases">
        <title>Genome analysis of coral dinoflagellate symbionts highlights evolutionary adaptations to a symbiotic lifestyle.</title>
        <authorList>
            <person name="Aranda M."/>
            <person name="Li Y."/>
            <person name="Liew Y.J."/>
            <person name="Baumgarten S."/>
            <person name="Simakov O."/>
            <person name="Wilson M."/>
            <person name="Piel J."/>
            <person name="Ashoor H."/>
            <person name="Bougouffa S."/>
            <person name="Bajic V.B."/>
            <person name="Ryu T."/>
            <person name="Ravasi T."/>
            <person name="Bayer T."/>
            <person name="Micklem G."/>
            <person name="Kim H."/>
            <person name="Bhak J."/>
            <person name="Lajeunesse T.C."/>
            <person name="Voolstra C.R."/>
        </authorList>
    </citation>
    <scope>NUCLEOTIDE SEQUENCE [LARGE SCALE GENOMIC DNA]</scope>
    <source>
        <strain evidence="10 11">CCMP2467</strain>
    </source>
</reference>
<dbReference type="AlphaFoldDB" id="A0A1Q9CB04"/>
<evidence type="ECO:0000256" key="8">
    <source>
        <dbReference type="SAM" id="Phobius"/>
    </source>
</evidence>
<evidence type="ECO:0000256" key="4">
    <source>
        <dbReference type="ARBA" id="ARBA00022989"/>
    </source>
</evidence>
<gene>
    <name evidence="10" type="primary">SLC8A1</name>
    <name evidence="10" type="ORF">AK812_SmicGene39643</name>
</gene>
<keyword evidence="6 8" id="KW-0472">Membrane</keyword>
<dbReference type="Gene3D" id="1.20.1420.30">
    <property type="entry name" value="NCX, central ion-binding region"/>
    <property type="match status" value="1"/>
</dbReference>
<feature type="region of interest" description="Disordered" evidence="7">
    <location>
        <begin position="661"/>
        <end position="684"/>
    </location>
</feature>
<evidence type="ECO:0000259" key="9">
    <source>
        <dbReference type="Pfam" id="PF01699"/>
    </source>
</evidence>
<feature type="transmembrane region" description="Helical" evidence="8">
    <location>
        <begin position="855"/>
        <end position="881"/>
    </location>
</feature>
<dbReference type="GO" id="GO:0005432">
    <property type="term" value="F:calcium:sodium antiporter activity"/>
    <property type="evidence" value="ECO:0007669"/>
    <property type="project" value="TreeGrafter"/>
</dbReference>
<dbReference type="PANTHER" id="PTHR11878:SF65">
    <property type="entry name" value="NA_CA-EXCHANGE PROTEIN, ISOFORM G"/>
    <property type="match status" value="1"/>
</dbReference>
<dbReference type="InterPro" id="IPR044880">
    <property type="entry name" value="NCX_ion-bd_dom_sf"/>
</dbReference>
<evidence type="ECO:0000256" key="6">
    <source>
        <dbReference type="ARBA" id="ARBA00023136"/>
    </source>
</evidence>
<keyword evidence="11" id="KW-1185">Reference proteome</keyword>
<keyword evidence="3 8" id="KW-0812">Transmembrane</keyword>
<organism evidence="10 11">
    <name type="scientific">Symbiodinium microadriaticum</name>
    <name type="common">Dinoflagellate</name>
    <name type="synonym">Zooxanthella microadriatica</name>
    <dbReference type="NCBI Taxonomy" id="2951"/>
    <lineage>
        <taxon>Eukaryota</taxon>
        <taxon>Sar</taxon>
        <taxon>Alveolata</taxon>
        <taxon>Dinophyceae</taxon>
        <taxon>Suessiales</taxon>
        <taxon>Symbiodiniaceae</taxon>
        <taxon>Symbiodinium</taxon>
    </lineage>
</organism>
<dbReference type="GO" id="GO:0016020">
    <property type="term" value="C:membrane"/>
    <property type="evidence" value="ECO:0007669"/>
    <property type="project" value="InterPro"/>
</dbReference>
<evidence type="ECO:0000256" key="3">
    <source>
        <dbReference type="ARBA" id="ARBA00022692"/>
    </source>
</evidence>
<keyword evidence="5" id="KW-0406">Ion transport</keyword>
<dbReference type="GO" id="GO:0012505">
    <property type="term" value="C:endomembrane system"/>
    <property type="evidence" value="ECO:0007669"/>
    <property type="project" value="UniProtKB-SubCell"/>
</dbReference>
<evidence type="ECO:0000256" key="2">
    <source>
        <dbReference type="ARBA" id="ARBA00022448"/>
    </source>
</evidence>
<accession>A0A1Q9CB04</accession>
<dbReference type="Pfam" id="PF01699">
    <property type="entry name" value="Na_Ca_ex"/>
    <property type="match status" value="1"/>
</dbReference>
<feature type="compositionally biased region" description="Basic and acidic residues" evidence="7">
    <location>
        <begin position="661"/>
        <end position="672"/>
    </location>
</feature>